<dbReference type="PANTHER" id="PTHR33931:SF2">
    <property type="entry name" value="HOLIN-LIKE PROTEIN CIDA"/>
    <property type="match status" value="1"/>
</dbReference>
<evidence type="ECO:0000256" key="1">
    <source>
        <dbReference type="ARBA" id="ARBA00004651"/>
    </source>
</evidence>
<keyword evidence="4 6" id="KW-1133">Transmembrane helix</keyword>
<name>A0ABY4E4L5_9NEIS</name>
<comment type="subcellular location">
    <subcellularLocation>
        <location evidence="1">Cell membrane</location>
        <topology evidence="1">Multi-pass membrane protein</topology>
    </subcellularLocation>
</comment>
<gene>
    <name evidence="7" type="ORF">LVJ82_06950</name>
</gene>
<proteinExistence type="predicted"/>
<dbReference type="InterPro" id="IPR005538">
    <property type="entry name" value="LrgA/CidA"/>
</dbReference>
<dbReference type="RefSeq" id="WP_058305019.1">
    <property type="nucleotide sequence ID" value="NZ_CABKVG010000005.1"/>
</dbReference>
<accession>A0ABY4E4L5</accession>
<feature type="transmembrane region" description="Helical" evidence="6">
    <location>
        <begin position="102"/>
        <end position="124"/>
    </location>
</feature>
<protein>
    <submittedName>
        <fullName evidence="7">CidA/LrgA family protein</fullName>
    </submittedName>
</protein>
<feature type="transmembrane region" description="Helical" evidence="6">
    <location>
        <begin position="72"/>
        <end position="90"/>
    </location>
</feature>
<evidence type="ECO:0000256" key="3">
    <source>
        <dbReference type="ARBA" id="ARBA00022692"/>
    </source>
</evidence>
<keyword evidence="8" id="KW-1185">Reference proteome</keyword>
<feature type="transmembrane region" description="Helical" evidence="6">
    <location>
        <begin position="39"/>
        <end position="60"/>
    </location>
</feature>
<evidence type="ECO:0000313" key="7">
    <source>
        <dbReference type="EMBL" id="UOO90698.1"/>
    </source>
</evidence>
<evidence type="ECO:0000256" key="2">
    <source>
        <dbReference type="ARBA" id="ARBA00022475"/>
    </source>
</evidence>
<evidence type="ECO:0000256" key="6">
    <source>
        <dbReference type="SAM" id="Phobius"/>
    </source>
</evidence>
<dbReference type="Pfam" id="PF03788">
    <property type="entry name" value="LrgA"/>
    <property type="match status" value="1"/>
</dbReference>
<organism evidence="7 8">
    <name type="scientific">Vitreoscilla massiliensis</name>
    <dbReference type="NCBI Taxonomy" id="1689272"/>
    <lineage>
        <taxon>Bacteria</taxon>
        <taxon>Pseudomonadati</taxon>
        <taxon>Pseudomonadota</taxon>
        <taxon>Betaproteobacteria</taxon>
        <taxon>Neisseriales</taxon>
        <taxon>Neisseriaceae</taxon>
        <taxon>Vitreoscilla</taxon>
    </lineage>
</organism>
<evidence type="ECO:0000256" key="4">
    <source>
        <dbReference type="ARBA" id="ARBA00022989"/>
    </source>
</evidence>
<keyword evidence="5 6" id="KW-0472">Membrane</keyword>
<reference evidence="7 8" key="1">
    <citation type="journal article" date="2022" name="Res Sq">
        <title>Evolution of multicellular longitudinally dividing oral cavity symbionts (Neisseriaceae).</title>
        <authorList>
            <person name="Nyongesa S."/>
            <person name="Weber P."/>
            <person name="Bernet E."/>
            <person name="Pullido F."/>
            <person name="Nieckarz M."/>
            <person name="Delaby M."/>
            <person name="Nieves C."/>
            <person name="Viehboeck T."/>
            <person name="Krause N."/>
            <person name="Rivera-Millot A."/>
            <person name="Nakamura A."/>
            <person name="Vischer N."/>
            <person name="VanNieuwenhze M."/>
            <person name="Brun Y."/>
            <person name="Cava F."/>
            <person name="Bulgheresi S."/>
            <person name="Veyrier F."/>
        </authorList>
    </citation>
    <scope>NUCLEOTIDE SEQUENCE [LARGE SCALE GENOMIC DNA]</scope>
    <source>
        <strain evidence="7 8">SN4</strain>
    </source>
</reference>
<evidence type="ECO:0000256" key="5">
    <source>
        <dbReference type="ARBA" id="ARBA00023136"/>
    </source>
</evidence>
<dbReference type="Proteomes" id="UP000832011">
    <property type="component" value="Chromosome"/>
</dbReference>
<evidence type="ECO:0000313" key="8">
    <source>
        <dbReference type="Proteomes" id="UP000832011"/>
    </source>
</evidence>
<dbReference type="PANTHER" id="PTHR33931">
    <property type="entry name" value="HOLIN-LIKE PROTEIN CIDA-RELATED"/>
    <property type="match status" value="1"/>
</dbReference>
<feature type="transmembrane region" description="Helical" evidence="6">
    <location>
        <begin position="12"/>
        <end position="33"/>
    </location>
</feature>
<keyword evidence="2" id="KW-1003">Cell membrane</keyword>
<sequence>MNTHLPPNWGHTLLKTTVQLGALLLFWYLGLLLQQALHLPISAGVIGLFLTLAALLSGILKLSWIKSGADFVLGELVLFFIPCVVGLIKYQDLFRSQGWQLLSTIAIGTVCVMVATAYAVYLGFKLESVLKQRLHAHKPVIEHE</sequence>
<dbReference type="EMBL" id="CP091511">
    <property type="protein sequence ID" value="UOO90698.1"/>
    <property type="molecule type" value="Genomic_DNA"/>
</dbReference>
<keyword evidence="3 6" id="KW-0812">Transmembrane</keyword>